<evidence type="ECO:0000313" key="1">
    <source>
        <dbReference type="EMBL" id="MBB4036198.1"/>
    </source>
</evidence>
<evidence type="ECO:0000313" key="2">
    <source>
        <dbReference type="Proteomes" id="UP000555103"/>
    </source>
</evidence>
<reference evidence="1 2" key="1">
    <citation type="submission" date="2020-08" db="EMBL/GenBank/DDBJ databases">
        <title>Genomic Encyclopedia of Type Strains, Phase IV (KMG-IV): sequencing the most valuable type-strain genomes for metagenomic binning, comparative biology and taxonomic classification.</title>
        <authorList>
            <person name="Goeker M."/>
        </authorList>
    </citation>
    <scope>NUCLEOTIDE SEQUENCE [LARGE SCALE GENOMIC DNA]</scope>
    <source>
        <strain evidence="1 2">DSM 104969</strain>
    </source>
</reference>
<dbReference type="EMBL" id="JACIEP010000006">
    <property type="protein sequence ID" value="MBB4036198.1"/>
    <property type="molecule type" value="Genomic_DNA"/>
</dbReference>
<dbReference type="RefSeq" id="WP_246348050.1">
    <property type="nucleotide sequence ID" value="NZ_JACIEP010000006.1"/>
</dbReference>
<dbReference type="AlphaFoldDB" id="A0A840CQ46"/>
<protein>
    <submittedName>
        <fullName evidence="1">Uncharacterized protein</fullName>
    </submittedName>
</protein>
<keyword evidence="2" id="KW-1185">Reference proteome</keyword>
<proteinExistence type="predicted"/>
<dbReference type="Proteomes" id="UP000555103">
    <property type="component" value="Unassembled WGS sequence"/>
</dbReference>
<accession>A0A840CQ46</accession>
<comment type="caution">
    <text evidence="1">The sequence shown here is derived from an EMBL/GenBank/DDBJ whole genome shotgun (WGS) entry which is preliminary data.</text>
</comment>
<sequence>MVGTLKVRASYGELGNQNTTSWYPTYQTMSVNASNGTWLINGAKPNTAYAPGLASSLLTWERIKICTITLFLLNTTYTTNWFIQQENPDIQVFLSVGQCLYFIRKIWDKTLTIRQKEFAAVSTGNCIK</sequence>
<name>A0A840CQ46_9BACT</name>
<gene>
    <name evidence="1" type="ORF">GGR21_002099</name>
</gene>
<organism evidence="1 2">
    <name type="scientific">Dysgonomonas hofstadii</name>
    <dbReference type="NCBI Taxonomy" id="637886"/>
    <lineage>
        <taxon>Bacteria</taxon>
        <taxon>Pseudomonadati</taxon>
        <taxon>Bacteroidota</taxon>
        <taxon>Bacteroidia</taxon>
        <taxon>Bacteroidales</taxon>
        <taxon>Dysgonomonadaceae</taxon>
        <taxon>Dysgonomonas</taxon>
    </lineage>
</organism>